<protein>
    <submittedName>
        <fullName evidence="2">U6 snRNA-associated Sm-like protein LSm4</fullName>
    </submittedName>
</protein>
<dbReference type="Proteomes" id="UP000887580">
    <property type="component" value="Unplaced"/>
</dbReference>
<organism evidence="1 2">
    <name type="scientific">Panagrolaimus sp. PS1159</name>
    <dbReference type="NCBI Taxonomy" id="55785"/>
    <lineage>
        <taxon>Eukaryota</taxon>
        <taxon>Metazoa</taxon>
        <taxon>Ecdysozoa</taxon>
        <taxon>Nematoda</taxon>
        <taxon>Chromadorea</taxon>
        <taxon>Rhabditida</taxon>
        <taxon>Tylenchina</taxon>
        <taxon>Panagrolaimomorpha</taxon>
        <taxon>Panagrolaimoidea</taxon>
        <taxon>Panagrolaimidae</taxon>
        <taxon>Panagrolaimus</taxon>
    </lineage>
</organism>
<evidence type="ECO:0000313" key="1">
    <source>
        <dbReference type="Proteomes" id="UP000887580"/>
    </source>
</evidence>
<proteinExistence type="predicted"/>
<sequence length="171" mass="20001">MVLPLSLLKSSQNQQMLIELKNGDTYIGEMVGCDSWMNVHLKDSIFTSKDGDKFVKIKEIFIRGPTIKLMHIPEEVMSAVNDEVVEVRKNNQQQRDNRFRRNNMGYNRGNGRGGRGGYRQYSNRDDNNQSNYEQRRDNRGGNNEDSSNIQQRQEYHNRQQYQNQQGGSPRR</sequence>
<evidence type="ECO:0000313" key="2">
    <source>
        <dbReference type="WBParaSite" id="PS1159_v2.g14844.t1"/>
    </source>
</evidence>
<name>A0AC35F8B8_9BILA</name>
<dbReference type="WBParaSite" id="PS1159_v2.g14844.t1">
    <property type="protein sequence ID" value="PS1159_v2.g14844.t1"/>
    <property type="gene ID" value="PS1159_v2.g14844"/>
</dbReference>
<accession>A0AC35F8B8</accession>
<reference evidence="2" key="1">
    <citation type="submission" date="2022-11" db="UniProtKB">
        <authorList>
            <consortium name="WormBaseParasite"/>
        </authorList>
    </citation>
    <scope>IDENTIFICATION</scope>
</reference>